<evidence type="ECO:0000256" key="1">
    <source>
        <dbReference type="SAM" id="MobiDB-lite"/>
    </source>
</evidence>
<feature type="region of interest" description="Disordered" evidence="1">
    <location>
        <begin position="149"/>
        <end position="204"/>
    </location>
</feature>
<reference evidence="2 3" key="1">
    <citation type="submission" date="2019-05" db="EMBL/GenBank/DDBJ databases">
        <title>Another draft genome of Portunus trituberculatus and its Hox gene families provides insights of decapod evolution.</title>
        <authorList>
            <person name="Jeong J.-H."/>
            <person name="Song I."/>
            <person name="Kim S."/>
            <person name="Choi T."/>
            <person name="Kim D."/>
            <person name="Ryu S."/>
            <person name="Kim W."/>
        </authorList>
    </citation>
    <scope>NUCLEOTIDE SEQUENCE [LARGE SCALE GENOMIC DNA]</scope>
    <source>
        <tissue evidence="2">Muscle</tissue>
    </source>
</reference>
<evidence type="ECO:0000313" key="2">
    <source>
        <dbReference type="EMBL" id="MPC11833.1"/>
    </source>
</evidence>
<dbReference type="AlphaFoldDB" id="A0A5B7CWK5"/>
<proteinExistence type="predicted"/>
<evidence type="ECO:0000313" key="3">
    <source>
        <dbReference type="Proteomes" id="UP000324222"/>
    </source>
</evidence>
<sequence length="204" mass="22623">MLLLACWIKNIKRVFHFSSPLWARLAWLLQQPHTPLAPTYLRPPSPCSSDGGSGGGSDHSTIVLPVFAKTGSVHTQGNMCTNHLRIGVATRKPTVVIWGSRLLAWLMDIDREPGPFGADRVCFTRLWGTRGRRPQDSLLWGARQGHGGLSGWHGSQLGPPVTSQTHTHTRTHSPPHTTNPGRCLGNHRHQHHETLSTKTMKIKR</sequence>
<organism evidence="2 3">
    <name type="scientific">Portunus trituberculatus</name>
    <name type="common">Swimming crab</name>
    <name type="synonym">Neptunus trituberculatus</name>
    <dbReference type="NCBI Taxonomy" id="210409"/>
    <lineage>
        <taxon>Eukaryota</taxon>
        <taxon>Metazoa</taxon>
        <taxon>Ecdysozoa</taxon>
        <taxon>Arthropoda</taxon>
        <taxon>Crustacea</taxon>
        <taxon>Multicrustacea</taxon>
        <taxon>Malacostraca</taxon>
        <taxon>Eumalacostraca</taxon>
        <taxon>Eucarida</taxon>
        <taxon>Decapoda</taxon>
        <taxon>Pleocyemata</taxon>
        <taxon>Brachyura</taxon>
        <taxon>Eubrachyura</taxon>
        <taxon>Portunoidea</taxon>
        <taxon>Portunidae</taxon>
        <taxon>Portuninae</taxon>
        <taxon>Portunus</taxon>
    </lineage>
</organism>
<name>A0A5B7CWK5_PORTR</name>
<dbReference type="EMBL" id="VSRR010000183">
    <property type="protein sequence ID" value="MPC11833.1"/>
    <property type="molecule type" value="Genomic_DNA"/>
</dbReference>
<gene>
    <name evidence="2" type="ORF">E2C01_004508</name>
</gene>
<accession>A0A5B7CWK5</accession>
<comment type="caution">
    <text evidence="2">The sequence shown here is derived from an EMBL/GenBank/DDBJ whole genome shotgun (WGS) entry which is preliminary data.</text>
</comment>
<dbReference type="Proteomes" id="UP000324222">
    <property type="component" value="Unassembled WGS sequence"/>
</dbReference>
<protein>
    <submittedName>
        <fullName evidence="2">Uncharacterized protein</fullName>
    </submittedName>
</protein>
<keyword evidence="3" id="KW-1185">Reference proteome</keyword>